<dbReference type="AlphaFoldDB" id="A0AAI9UHP5"/>
<dbReference type="Pfam" id="PF07632">
    <property type="entry name" value="Sde182_NH-like"/>
    <property type="match status" value="1"/>
</dbReference>
<name>A0AAI9UHP5_9PEZI</name>
<evidence type="ECO:0000313" key="2">
    <source>
        <dbReference type="EMBL" id="KAK1458663.1"/>
    </source>
</evidence>
<dbReference type="InterPro" id="IPR036452">
    <property type="entry name" value="Ribo_hydro-like"/>
</dbReference>
<dbReference type="GO" id="GO:0016799">
    <property type="term" value="F:hydrolase activity, hydrolyzing N-glycosyl compounds"/>
    <property type="evidence" value="ECO:0007669"/>
    <property type="project" value="InterPro"/>
</dbReference>
<dbReference type="Gene3D" id="3.90.245.10">
    <property type="entry name" value="Ribonucleoside hydrolase-like"/>
    <property type="match status" value="1"/>
</dbReference>
<comment type="caution">
    <text evidence="2">The sequence shown here is derived from an EMBL/GenBank/DDBJ whole genome shotgun (WGS) entry which is preliminary data.</text>
</comment>
<feature type="domain" description="Cellulose-binding Sde182 nucleoside hydrolase-like" evidence="1">
    <location>
        <begin position="1"/>
        <end position="75"/>
    </location>
</feature>
<evidence type="ECO:0000259" key="1">
    <source>
        <dbReference type="Pfam" id="PF07632"/>
    </source>
</evidence>
<organism evidence="2 3">
    <name type="scientific">Colletotrichum cuscutae</name>
    <dbReference type="NCBI Taxonomy" id="1209917"/>
    <lineage>
        <taxon>Eukaryota</taxon>
        <taxon>Fungi</taxon>
        <taxon>Dikarya</taxon>
        <taxon>Ascomycota</taxon>
        <taxon>Pezizomycotina</taxon>
        <taxon>Sordariomycetes</taxon>
        <taxon>Hypocreomycetidae</taxon>
        <taxon>Glomerellales</taxon>
        <taxon>Glomerellaceae</taxon>
        <taxon>Colletotrichum</taxon>
        <taxon>Colletotrichum acutatum species complex</taxon>
    </lineage>
</organism>
<dbReference type="InterPro" id="IPR011483">
    <property type="entry name" value="Sde182_NH-like"/>
</dbReference>
<protein>
    <recommendedName>
        <fullName evidence="1">Cellulose-binding Sde182 nucleoside hydrolase-like domain-containing protein</fullName>
    </recommendedName>
</protein>
<accession>A0AAI9UHP5</accession>
<sequence>MSLIRLLLYSNQLDTRGLCATTSTFLKNETHPEEITKILQVYGTVVSNLNHHVSQTFQYSSSDVLLPLVSSGPKVSIRIYELSLAKLNVT</sequence>
<keyword evidence="3" id="KW-1185">Reference proteome</keyword>
<proteinExistence type="predicted"/>
<dbReference type="EMBL" id="MPDP01000276">
    <property type="protein sequence ID" value="KAK1458663.1"/>
    <property type="molecule type" value="Genomic_DNA"/>
</dbReference>
<dbReference type="Proteomes" id="UP001239213">
    <property type="component" value="Unassembled WGS sequence"/>
</dbReference>
<evidence type="ECO:0000313" key="3">
    <source>
        <dbReference type="Proteomes" id="UP001239213"/>
    </source>
</evidence>
<gene>
    <name evidence="2" type="ORF">CCUS01_09140</name>
</gene>
<reference evidence="2" key="1">
    <citation type="submission" date="2016-11" db="EMBL/GenBank/DDBJ databases">
        <title>The genome sequence of Colletotrichum cuscutae.</title>
        <authorList>
            <person name="Baroncelli R."/>
        </authorList>
    </citation>
    <scope>NUCLEOTIDE SEQUENCE</scope>
    <source>
        <strain evidence="2">IMI 304802</strain>
    </source>
</reference>